<evidence type="ECO:0000256" key="2">
    <source>
        <dbReference type="ARBA" id="ARBA00008234"/>
    </source>
</evidence>
<feature type="domain" description="Calcineurin-like phosphoesterase" evidence="7">
    <location>
        <begin position="47"/>
        <end position="306"/>
    </location>
</feature>
<dbReference type="InterPro" id="IPR004843">
    <property type="entry name" value="Calcineurin-like_PHP"/>
</dbReference>
<dbReference type="PANTHER" id="PTHR10340:SF55">
    <property type="entry name" value="ENDOPOLYPHOSPHATASE"/>
    <property type="match status" value="1"/>
</dbReference>
<evidence type="ECO:0000256" key="3">
    <source>
        <dbReference type="ARBA" id="ARBA00022525"/>
    </source>
</evidence>
<evidence type="ECO:0000256" key="4">
    <source>
        <dbReference type="ARBA" id="ARBA00022801"/>
    </source>
</evidence>
<keyword evidence="3" id="KW-0964">Secreted</keyword>
<dbReference type="GO" id="GO:0006798">
    <property type="term" value="P:polyphosphate catabolic process"/>
    <property type="evidence" value="ECO:0007669"/>
    <property type="project" value="TreeGrafter"/>
</dbReference>
<dbReference type="GO" id="GO:0004309">
    <property type="term" value="F:exopolyphosphatase activity"/>
    <property type="evidence" value="ECO:0007669"/>
    <property type="project" value="TreeGrafter"/>
</dbReference>
<dbReference type="AlphaFoldDB" id="A0A162Q369"/>
<dbReference type="Proteomes" id="UP000077315">
    <property type="component" value="Unassembled WGS sequence"/>
</dbReference>
<evidence type="ECO:0000259" key="7">
    <source>
        <dbReference type="Pfam" id="PF00149"/>
    </source>
</evidence>
<proteinExistence type="inferred from homology"/>
<dbReference type="GO" id="GO:0000298">
    <property type="term" value="F:endopolyphosphatase activity"/>
    <property type="evidence" value="ECO:0007669"/>
    <property type="project" value="TreeGrafter"/>
</dbReference>
<dbReference type="PANTHER" id="PTHR10340">
    <property type="entry name" value="SPHINGOMYELIN PHOSPHODIESTERASE"/>
    <property type="match status" value="1"/>
</dbReference>
<reference evidence="10" key="1">
    <citation type="submission" date="2015-06" db="EMBL/GenBank/DDBJ databases">
        <title>Expansion of signal transduction pathways in fungi by whole-genome duplication.</title>
        <authorList>
            <consortium name="DOE Joint Genome Institute"/>
            <person name="Corrochano L.M."/>
            <person name="Kuo A."/>
            <person name="Marcet-Houben M."/>
            <person name="Polaino S."/>
            <person name="Salamov A."/>
            <person name="Villalobos J.M."/>
            <person name="Alvarez M.I."/>
            <person name="Avalos J."/>
            <person name="Benito E.P."/>
            <person name="Benoit I."/>
            <person name="Burger G."/>
            <person name="Camino L.P."/>
            <person name="Canovas D."/>
            <person name="Cerda-Olmedo E."/>
            <person name="Cheng J.-F."/>
            <person name="Dominguez A."/>
            <person name="Elias M."/>
            <person name="Eslava A.P."/>
            <person name="Glaser F."/>
            <person name="Grimwood J."/>
            <person name="Gutierrez G."/>
            <person name="Heitman J."/>
            <person name="Henrissat B."/>
            <person name="Iturriaga E.A."/>
            <person name="Lang B.F."/>
            <person name="Lavin J.L."/>
            <person name="Lee S."/>
            <person name="Li W."/>
            <person name="Lindquist E."/>
            <person name="Lopez-Garcia S."/>
            <person name="Luque E.M."/>
            <person name="Marcos A.T."/>
            <person name="Martin J."/>
            <person name="McCluskey K."/>
            <person name="Medina H.R."/>
            <person name="Miralles-Duran A."/>
            <person name="Miyazaki A."/>
            <person name="Munoz-Torres E."/>
            <person name="Oguiza J.A."/>
            <person name="Ohm R."/>
            <person name="Olmedo M."/>
            <person name="Orejas M."/>
            <person name="Ortiz-Castellanos L."/>
            <person name="Pisabarro A.G."/>
            <person name="Rodriguez-Romero J."/>
            <person name="Ruiz-Herrera J."/>
            <person name="Ruiz-Vazquez R."/>
            <person name="Sanz C."/>
            <person name="Schackwitz W."/>
            <person name="Schmutz J."/>
            <person name="Shahriari M."/>
            <person name="Shelest E."/>
            <person name="Silva-Franco F."/>
            <person name="Soanes D."/>
            <person name="Syed K."/>
            <person name="Tagua V.G."/>
            <person name="Talbot N.J."/>
            <person name="Thon M."/>
            <person name="De vries R.P."/>
            <person name="Wiebenga A."/>
            <person name="Yadav J.S."/>
            <person name="Braun E.L."/>
            <person name="Baker S."/>
            <person name="Garre V."/>
            <person name="Horwitz B."/>
            <person name="Torres-Martinez S."/>
            <person name="Idnurm A."/>
            <person name="Herrera-Estrella A."/>
            <person name="Gabaldon T."/>
            <person name="Grigoriev I.V."/>
        </authorList>
    </citation>
    <scope>NUCLEOTIDE SEQUENCE [LARGE SCALE GENOMIC DNA]</scope>
    <source>
        <strain evidence="10">NRRL 1555(-)</strain>
    </source>
</reference>
<evidence type="ECO:0000313" key="10">
    <source>
        <dbReference type="Proteomes" id="UP000077315"/>
    </source>
</evidence>
<gene>
    <name evidence="9" type="ORF">PHYBLDRAFT_58631</name>
</gene>
<dbReference type="EMBL" id="KV440972">
    <property type="protein sequence ID" value="OAD79586.1"/>
    <property type="molecule type" value="Genomic_DNA"/>
</dbReference>
<dbReference type="STRING" id="763407.A0A162Q369"/>
<feature type="domain" description="Sphingomyelin phosphodiesterase C-terminal" evidence="8">
    <location>
        <begin position="356"/>
        <end position="440"/>
    </location>
</feature>
<keyword evidence="10" id="KW-1185">Reference proteome</keyword>
<comment type="similarity">
    <text evidence="2">Belongs to the acid sphingomyelinase family.</text>
</comment>
<keyword evidence="4" id="KW-0378">Hydrolase</keyword>
<evidence type="ECO:0000256" key="5">
    <source>
        <dbReference type="ARBA" id="ARBA00023180"/>
    </source>
</evidence>
<evidence type="ECO:0000256" key="1">
    <source>
        <dbReference type="ARBA" id="ARBA00004613"/>
    </source>
</evidence>
<dbReference type="InterPro" id="IPR029052">
    <property type="entry name" value="Metallo-depent_PP-like"/>
</dbReference>
<dbReference type="GO" id="GO:0005615">
    <property type="term" value="C:extracellular space"/>
    <property type="evidence" value="ECO:0007669"/>
    <property type="project" value="TreeGrafter"/>
</dbReference>
<dbReference type="OrthoDB" id="348678at2759"/>
<comment type="subcellular location">
    <subcellularLocation>
        <location evidence="1">Secreted</location>
    </subcellularLocation>
</comment>
<feature type="chain" id="PRO_5007838438" evidence="6">
    <location>
        <begin position="20"/>
        <end position="444"/>
    </location>
</feature>
<protein>
    <submittedName>
        <fullName evidence="9">Secreted endopolyphosphatase</fullName>
    </submittedName>
</protein>
<organism evidence="9 10">
    <name type="scientific">Phycomyces blakesleeanus (strain ATCC 8743b / DSM 1359 / FGSC 10004 / NBRC 33097 / NRRL 1555)</name>
    <dbReference type="NCBI Taxonomy" id="763407"/>
    <lineage>
        <taxon>Eukaryota</taxon>
        <taxon>Fungi</taxon>
        <taxon>Fungi incertae sedis</taxon>
        <taxon>Mucoromycota</taxon>
        <taxon>Mucoromycotina</taxon>
        <taxon>Mucoromycetes</taxon>
        <taxon>Mucorales</taxon>
        <taxon>Phycomycetaceae</taxon>
        <taxon>Phycomyces</taxon>
    </lineage>
</organism>
<keyword evidence="5" id="KW-0325">Glycoprotein</keyword>
<dbReference type="Gene3D" id="3.60.21.10">
    <property type="match status" value="1"/>
</dbReference>
<dbReference type="InterPro" id="IPR045473">
    <property type="entry name" value="ASM_C"/>
</dbReference>
<dbReference type="GO" id="GO:0000324">
    <property type="term" value="C:fungal-type vacuole"/>
    <property type="evidence" value="ECO:0007669"/>
    <property type="project" value="TreeGrafter"/>
</dbReference>
<dbReference type="RefSeq" id="XP_018297626.1">
    <property type="nucleotide sequence ID" value="XM_018440363.1"/>
</dbReference>
<feature type="signal peptide" evidence="6">
    <location>
        <begin position="1"/>
        <end position="19"/>
    </location>
</feature>
<accession>A0A162Q369</accession>
<dbReference type="GO" id="GO:0008081">
    <property type="term" value="F:phosphoric diester hydrolase activity"/>
    <property type="evidence" value="ECO:0007669"/>
    <property type="project" value="TreeGrafter"/>
</dbReference>
<sequence>MINFYILPLISLLFIYAESLPLSANTHPSILESNRFNQRALAGTRGRFLHVTDIHLDTLYLAHSDPKQLCHRMSKKKKDNIAGIFGALGTKCDSPMTLVEASFDFIKKSLSDVDFVFYTGDTARHERDVLIPRSEKEILEEHTTVIKYFKDICDIHNIPFIPVVGNNDMVVHNDMPANDPIFGMLKTIWSPFNLNLGPSFDKGGYFVQDIIPGKLQAMVVNSMYFFNKNIQKEDCDVPNSPGEVHIAWMKQVLKNARTQHKMTYVLGHIPTNDDDGSIIFKPACHKMYIDVLGTYSDLIAGHFTGHTNSDALTAIVKKGSEYSAVAAFDKNNSTELTAKSSQIVSVLFNAPSIIPVHNPAMRVYMYDNAGIKNPIGTILDWTQYYADIKTANRKGKLEYKVEYQASHLFGVKTFNSAGFSKVFLKLESDKSIRKDYKNYMLVEP</sequence>
<keyword evidence="6" id="KW-0732">Signal</keyword>
<dbReference type="SUPFAM" id="SSF56300">
    <property type="entry name" value="Metallo-dependent phosphatases"/>
    <property type="match status" value="1"/>
</dbReference>
<dbReference type="Pfam" id="PF19272">
    <property type="entry name" value="ASMase_C"/>
    <property type="match status" value="1"/>
</dbReference>
<dbReference type="Pfam" id="PF00149">
    <property type="entry name" value="Metallophos"/>
    <property type="match status" value="1"/>
</dbReference>
<evidence type="ECO:0000256" key="6">
    <source>
        <dbReference type="SAM" id="SignalP"/>
    </source>
</evidence>
<dbReference type="VEuPathDB" id="FungiDB:PHYBLDRAFT_58631"/>
<name>A0A162Q369_PHYB8</name>
<dbReference type="InParanoid" id="A0A162Q369"/>
<evidence type="ECO:0000259" key="8">
    <source>
        <dbReference type="Pfam" id="PF19272"/>
    </source>
</evidence>
<dbReference type="GeneID" id="29001269"/>
<evidence type="ECO:0000313" key="9">
    <source>
        <dbReference type="EMBL" id="OAD79586.1"/>
    </source>
</evidence>